<dbReference type="Gene3D" id="3.55.50.30">
    <property type="match status" value="1"/>
</dbReference>
<feature type="region of interest" description="Disordered" evidence="1">
    <location>
        <begin position="1"/>
        <end position="28"/>
    </location>
</feature>
<dbReference type="Pfam" id="PF04773">
    <property type="entry name" value="FecR"/>
    <property type="match status" value="1"/>
</dbReference>
<evidence type="ECO:0000256" key="1">
    <source>
        <dbReference type="SAM" id="MobiDB-lite"/>
    </source>
</evidence>
<feature type="domain" description="FecR protein" evidence="3">
    <location>
        <begin position="164"/>
        <end position="254"/>
    </location>
</feature>
<dbReference type="InterPro" id="IPR012373">
    <property type="entry name" value="Ferrdict_sens_TM"/>
</dbReference>
<evidence type="ECO:0000313" key="5">
    <source>
        <dbReference type="EMBL" id="CAG5068434.1"/>
    </source>
</evidence>
<organism evidence="5 6">
    <name type="scientific">Dyadobacter linearis</name>
    <dbReference type="NCBI Taxonomy" id="2823330"/>
    <lineage>
        <taxon>Bacteria</taxon>
        <taxon>Pseudomonadati</taxon>
        <taxon>Bacteroidota</taxon>
        <taxon>Cytophagia</taxon>
        <taxon>Cytophagales</taxon>
        <taxon>Spirosomataceae</taxon>
        <taxon>Dyadobacter</taxon>
    </lineage>
</organism>
<accession>A0ABM8ULS1</accession>
<keyword evidence="2" id="KW-1133">Transmembrane helix</keyword>
<dbReference type="Gene3D" id="2.60.120.1440">
    <property type="match status" value="1"/>
</dbReference>
<feature type="domain" description="Protein FecR C-terminal" evidence="4">
    <location>
        <begin position="303"/>
        <end position="369"/>
    </location>
</feature>
<keyword evidence="2" id="KW-0812">Transmembrane</keyword>
<dbReference type="PANTHER" id="PTHR30273:SF2">
    <property type="entry name" value="PROTEIN FECR"/>
    <property type="match status" value="1"/>
</dbReference>
<dbReference type="PIRSF" id="PIRSF018266">
    <property type="entry name" value="FecR"/>
    <property type="match status" value="1"/>
</dbReference>
<proteinExistence type="predicted"/>
<evidence type="ECO:0000259" key="3">
    <source>
        <dbReference type="Pfam" id="PF04773"/>
    </source>
</evidence>
<evidence type="ECO:0000256" key="2">
    <source>
        <dbReference type="SAM" id="Phobius"/>
    </source>
</evidence>
<dbReference type="PANTHER" id="PTHR30273">
    <property type="entry name" value="PERIPLASMIC SIGNAL SENSOR AND SIGMA FACTOR ACTIVATOR FECR-RELATED"/>
    <property type="match status" value="1"/>
</dbReference>
<dbReference type="InterPro" id="IPR032508">
    <property type="entry name" value="FecR_C"/>
</dbReference>
<dbReference type="EMBL" id="CAJRAU010000001">
    <property type="protein sequence ID" value="CAG5068434.1"/>
    <property type="molecule type" value="Genomic_DNA"/>
</dbReference>
<evidence type="ECO:0000313" key="6">
    <source>
        <dbReference type="Proteomes" id="UP000679725"/>
    </source>
</evidence>
<feature type="compositionally biased region" description="Basic and acidic residues" evidence="1">
    <location>
        <begin position="10"/>
        <end position="28"/>
    </location>
</feature>
<comment type="caution">
    <text evidence="5">The sequence shown here is derived from an EMBL/GenBank/DDBJ whole genome shotgun (WGS) entry which is preliminary data.</text>
</comment>
<keyword evidence="6" id="KW-1185">Reference proteome</keyword>
<evidence type="ECO:0008006" key="7">
    <source>
        <dbReference type="Google" id="ProtNLM"/>
    </source>
</evidence>
<gene>
    <name evidence="5" type="ORF">DYBT9623_01165</name>
</gene>
<dbReference type="RefSeq" id="WP_215232511.1">
    <property type="nucleotide sequence ID" value="NZ_CAJRAU010000001.1"/>
</dbReference>
<sequence>MKRKLPKKVQRQDIKPEELSEEDRKTADTTRQLMQHIRHETLPPSEREYIWTQVEESIQQKKQIRMNRLWYSIAATVTLLLLAGLGYLNFRKDSGTVMRQLASNTVGDPENTKLVLADQRTINLERQNSSLVYEGNGNRIQIDSATAVDQEVAGQEFNTLIVPYGKRSVITLSDGTKIWVNSGSKLVYPAHFDSKQREVYVEGQAYFAVSHAADHPFFVHTKNMKVQVFGTEFDVSAYADDQQTSTVLVKGSIELTANQQSIFKAQKRKLEPGMRAVYVAGKGSLEVKQVNVGEYISWKNGYLALTRAPLAGILKKLARYYDVDIQLTEMESGSRTFSGTLDLQEDITKVLDIVAAGTSLTYQQSERRFVLGKSTITK</sequence>
<dbReference type="InterPro" id="IPR006860">
    <property type="entry name" value="FecR"/>
</dbReference>
<dbReference type="Pfam" id="PF16344">
    <property type="entry name" value="FecR_C"/>
    <property type="match status" value="1"/>
</dbReference>
<name>A0ABM8ULS1_9BACT</name>
<reference evidence="5 6" key="1">
    <citation type="submission" date="2021-04" db="EMBL/GenBank/DDBJ databases">
        <authorList>
            <person name="Rodrigo-Torres L."/>
            <person name="Arahal R. D."/>
            <person name="Lucena T."/>
        </authorList>
    </citation>
    <scope>NUCLEOTIDE SEQUENCE [LARGE SCALE GENOMIC DNA]</scope>
    <source>
        <strain evidence="5 6">CECT 9623</strain>
    </source>
</reference>
<evidence type="ECO:0000259" key="4">
    <source>
        <dbReference type="Pfam" id="PF16344"/>
    </source>
</evidence>
<protein>
    <recommendedName>
        <fullName evidence="7">FecR family protein</fullName>
    </recommendedName>
</protein>
<keyword evidence="2" id="KW-0472">Membrane</keyword>
<dbReference type="Proteomes" id="UP000679725">
    <property type="component" value="Unassembled WGS sequence"/>
</dbReference>
<feature type="transmembrane region" description="Helical" evidence="2">
    <location>
        <begin position="69"/>
        <end position="90"/>
    </location>
</feature>